<dbReference type="EMBL" id="CYKH01002122">
    <property type="protein sequence ID" value="CUG93146.1"/>
    <property type="molecule type" value="Genomic_DNA"/>
</dbReference>
<name>A0A0S4JNR2_BODSA</name>
<dbReference type="Proteomes" id="UP000051952">
    <property type="component" value="Unassembled WGS sequence"/>
</dbReference>
<gene>
    <name evidence="2" type="ORF">BSAL_40985</name>
</gene>
<feature type="transmembrane region" description="Helical" evidence="1">
    <location>
        <begin position="238"/>
        <end position="259"/>
    </location>
</feature>
<reference evidence="3" key="1">
    <citation type="submission" date="2015-09" db="EMBL/GenBank/DDBJ databases">
        <authorList>
            <consortium name="Pathogen Informatics"/>
        </authorList>
    </citation>
    <scope>NUCLEOTIDE SEQUENCE [LARGE SCALE GENOMIC DNA]</scope>
    <source>
        <strain evidence="3">Lake Konstanz</strain>
    </source>
</reference>
<sequence>MTAQVVRKPRNLSIHTACVRIVDRCSARVQRSSRCNLVVIPTVLGRWLADDGRRRHGVLKRLRYPNLSVSVVLLFTPGVLRAAVAVIADLSNDRLPNDRVGEAAAVVGLLCLICSAIALECLVYRHVEHSLEEKSPDHFRFADYRHLATLASPIPPKVARCVLPQGRWDFRGPEMSRKSFGGIVSNLTDRGRRAWCVLPLSNAVVQILNAVGGKASQQLYLRVYLCSLGYFRPHRAVLASYLTCVSLLLSCLVTLLAMLCRLGNVDRSAVDGFGVFVSVGMMLMKAYHIALPHVEAWLIGRNKIQPPPHRTTAQVPQTATLALPMEPPGRRTSIAERSGLLRASQLTTYPLVALREEKQTDSVAAAGDRQRIILSKLV</sequence>
<keyword evidence="3" id="KW-1185">Reference proteome</keyword>
<organism evidence="2 3">
    <name type="scientific">Bodo saltans</name>
    <name type="common">Flagellated protozoan</name>
    <dbReference type="NCBI Taxonomy" id="75058"/>
    <lineage>
        <taxon>Eukaryota</taxon>
        <taxon>Discoba</taxon>
        <taxon>Euglenozoa</taxon>
        <taxon>Kinetoplastea</taxon>
        <taxon>Metakinetoplastina</taxon>
        <taxon>Eubodonida</taxon>
        <taxon>Bodonidae</taxon>
        <taxon>Bodo</taxon>
    </lineage>
</organism>
<feature type="non-terminal residue" evidence="2">
    <location>
        <position position="378"/>
    </location>
</feature>
<keyword evidence="1 2" id="KW-0812">Transmembrane</keyword>
<dbReference type="VEuPathDB" id="TriTrypDB:BSAL_75915"/>
<accession>A0A0S4JNR2</accession>
<protein>
    <submittedName>
        <fullName evidence="2">Transmembrane protein, putative</fullName>
    </submittedName>
</protein>
<keyword evidence="1" id="KW-1133">Transmembrane helix</keyword>
<evidence type="ECO:0000313" key="2">
    <source>
        <dbReference type="EMBL" id="CUG93146.1"/>
    </source>
</evidence>
<evidence type="ECO:0000256" key="1">
    <source>
        <dbReference type="SAM" id="Phobius"/>
    </source>
</evidence>
<feature type="transmembrane region" description="Helical" evidence="1">
    <location>
        <begin position="64"/>
        <end position="88"/>
    </location>
</feature>
<proteinExistence type="predicted"/>
<dbReference type="AlphaFoldDB" id="A0A0S4JNR2"/>
<evidence type="ECO:0000313" key="3">
    <source>
        <dbReference type="Proteomes" id="UP000051952"/>
    </source>
</evidence>
<keyword evidence="1" id="KW-0472">Membrane</keyword>
<feature type="transmembrane region" description="Helical" evidence="1">
    <location>
        <begin position="103"/>
        <end position="124"/>
    </location>
</feature>